<feature type="region of interest" description="Disordered" evidence="10">
    <location>
        <begin position="153"/>
        <end position="172"/>
    </location>
</feature>
<organism evidence="13 14">
    <name type="scientific">Elysia crispata</name>
    <name type="common">lettuce slug</name>
    <dbReference type="NCBI Taxonomy" id="231223"/>
    <lineage>
        <taxon>Eukaryota</taxon>
        <taxon>Metazoa</taxon>
        <taxon>Spiralia</taxon>
        <taxon>Lophotrochozoa</taxon>
        <taxon>Mollusca</taxon>
        <taxon>Gastropoda</taxon>
        <taxon>Heterobranchia</taxon>
        <taxon>Euthyneura</taxon>
        <taxon>Panpulmonata</taxon>
        <taxon>Sacoglossa</taxon>
        <taxon>Placobranchoidea</taxon>
        <taxon>Plakobranchidae</taxon>
        <taxon>Elysia</taxon>
    </lineage>
</organism>
<dbReference type="Pfam" id="PF13855">
    <property type="entry name" value="LRR_8"/>
    <property type="match status" value="2"/>
</dbReference>
<dbReference type="InterPro" id="IPR000372">
    <property type="entry name" value="LRRNT"/>
</dbReference>
<evidence type="ECO:0000256" key="1">
    <source>
        <dbReference type="ARBA" id="ARBA00004167"/>
    </source>
</evidence>
<evidence type="ECO:0000256" key="4">
    <source>
        <dbReference type="ARBA" id="ARBA00022729"/>
    </source>
</evidence>
<dbReference type="SMART" id="SM00013">
    <property type="entry name" value="LRRNT"/>
    <property type="match status" value="1"/>
</dbReference>
<keyword evidence="2" id="KW-0433">Leucine-rich repeat</keyword>
<dbReference type="SUPFAM" id="SSF52058">
    <property type="entry name" value="L domain-like"/>
    <property type="match status" value="1"/>
</dbReference>
<keyword evidence="14" id="KW-1185">Reference proteome</keyword>
<evidence type="ECO:0000256" key="7">
    <source>
        <dbReference type="ARBA" id="ARBA00023136"/>
    </source>
</evidence>
<evidence type="ECO:0000313" key="13">
    <source>
        <dbReference type="EMBL" id="KAK3794566.1"/>
    </source>
</evidence>
<dbReference type="AlphaFoldDB" id="A0AAE1E543"/>
<feature type="transmembrane region" description="Helical" evidence="11">
    <location>
        <begin position="662"/>
        <end position="684"/>
    </location>
</feature>
<evidence type="ECO:0000256" key="10">
    <source>
        <dbReference type="SAM" id="MobiDB-lite"/>
    </source>
</evidence>
<dbReference type="Proteomes" id="UP001283361">
    <property type="component" value="Unassembled WGS sequence"/>
</dbReference>
<evidence type="ECO:0000256" key="2">
    <source>
        <dbReference type="ARBA" id="ARBA00022614"/>
    </source>
</evidence>
<protein>
    <recommendedName>
        <fullName evidence="12">LRRNT domain-containing protein</fullName>
    </recommendedName>
</protein>
<evidence type="ECO:0000256" key="9">
    <source>
        <dbReference type="ARBA" id="ARBA00023180"/>
    </source>
</evidence>
<comment type="caution">
    <text evidence="13">The sequence shown here is derived from an EMBL/GenBank/DDBJ whole genome shotgun (WGS) entry which is preliminary data.</text>
</comment>
<dbReference type="SUPFAM" id="SSF52200">
    <property type="entry name" value="Toll/Interleukin receptor TIR domain"/>
    <property type="match status" value="1"/>
</dbReference>
<evidence type="ECO:0000313" key="14">
    <source>
        <dbReference type="Proteomes" id="UP001283361"/>
    </source>
</evidence>
<keyword evidence="6 11" id="KW-1133">Transmembrane helix</keyword>
<comment type="subcellular location">
    <subcellularLocation>
        <location evidence="1">Membrane</location>
        <topology evidence="1">Single-pass membrane protein</topology>
    </subcellularLocation>
</comment>
<reference evidence="13" key="1">
    <citation type="journal article" date="2023" name="G3 (Bethesda)">
        <title>A reference genome for the long-term kleptoplast-retaining sea slug Elysia crispata morphotype clarki.</title>
        <authorList>
            <person name="Eastman K.E."/>
            <person name="Pendleton A.L."/>
            <person name="Shaikh M.A."/>
            <person name="Suttiyut T."/>
            <person name="Ogas R."/>
            <person name="Tomko P."/>
            <person name="Gavelis G."/>
            <person name="Widhalm J.R."/>
            <person name="Wisecaver J.H."/>
        </authorList>
    </citation>
    <scope>NUCLEOTIDE SEQUENCE</scope>
    <source>
        <strain evidence="13">ECLA1</strain>
    </source>
</reference>
<dbReference type="InterPro" id="IPR032675">
    <property type="entry name" value="LRR_dom_sf"/>
</dbReference>
<keyword evidence="4" id="KW-0732">Signal</keyword>
<evidence type="ECO:0000259" key="12">
    <source>
        <dbReference type="SMART" id="SM00013"/>
    </source>
</evidence>
<evidence type="ECO:0000256" key="6">
    <source>
        <dbReference type="ARBA" id="ARBA00022989"/>
    </source>
</evidence>
<dbReference type="EMBL" id="JAWDGP010001105">
    <property type="protein sequence ID" value="KAK3794566.1"/>
    <property type="molecule type" value="Genomic_DNA"/>
</dbReference>
<dbReference type="GO" id="GO:0007165">
    <property type="term" value="P:signal transduction"/>
    <property type="evidence" value="ECO:0007669"/>
    <property type="project" value="TreeGrafter"/>
</dbReference>
<evidence type="ECO:0000256" key="5">
    <source>
        <dbReference type="ARBA" id="ARBA00022737"/>
    </source>
</evidence>
<evidence type="ECO:0000256" key="11">
    <source>
        <dbReference type="SAM" id="Phobius"/>
    </source>
</evidence>
<dbReference type="PRINTS" id="PR00019">
    <property type="entry name" value="LEURICHRPT"/>
</dbReference>
<proteinExistence type="predicted"/>
<dbReference type="InterPro" id="IPR001611">
    <property type="entry name" value="Leu-rich_rpt"/>
</dbReference>
<dbReference type="PANTHER" id="PTHR24365">
    <property type="entry name" value="TOLL-LIKE RECEPTOR"/>
    <property type="match status" value="1"/>
</dbReference>
<dbReference type="SMART" id="SM00369">
    <property type="entry name" value="LRR_TYP"/>
    <property type="match status" value="9"/>
</dbReference>
<dbReference type="GO" id="GO:0038023">
    <property type="term" value="F:signaling receptor activity"/>
    <property type="evidence" value="ECO:0007669"/>
    <property type="project" value="TreeGrafter"/>
</dbReference>
<name>A0AAE1E543_9GAST</name>
<feature type="compositionally biased region" description="Low complexity" evidence="10">
    <location>
        <begin position="158"/>
        <end position="169"/>
    </location>
</feature>
<sequence>MYSGPEWGIGEGDVVCKLMVGRFDKLNLLCYHRCSCEDHYPLSTYPRDHLSKARAMTRLQIKMFILLILCLVRVIDTSMDPANQGESSKIAGFPVRFVKHNQRQEPSSKSKRFDYRWGLSTPINFNILQVPENTTLLSRTYEKQMPSLRLTKQGQAFNSSGKDSPNSSSDEARALDCPISCICTYRSDRTVDIVDCSNKGLTKIPVLPVSSRGVYLQNNNIRRVPCTSFGSLKLLKKLDLSENQIATLPRCSFANTRTLQLLRLSRCQLTSLQEGVFNSLQNLLQLDLSENNINNMEQNLFTNLNKLESLDLSKNKITRVRNDTFRGLNSLMFLSLQKNVLYYLLETFESNAFKGLDSLQSLYLEGNQPYLPDNFKYPDQALAQIPTLRRVWLDGYPRKLGPGFSSLVNLSHLSFASGNGGFCSMKSNMPEHFFIHLKTKQPLNLNMSLCDISEISPVVLNHVPTIHTLDLSSNQDLSIDGFEKASKGLQNTTITVLNIGRSLASDADGVTFSTLTLLENLDLRYNSIDDLSEDAFKNNMNLEVLDLSHNKITQFRPSLANNMKLKLLDLSSNHLGGISERTCLELQRIKKNSSNFTVMIEGNNFLCQCDKLYFLNFLLGQPEIFEDVENAFHCQLTNGSIVNYGNLAAVMPQIGLQCFAQTIFLCTLVAFFLVTGGLAIFGLYHFKRWQWIYLYYVGRSRLHIGSTQLTHIPRADVFFTYDQENPRLRRMVRYLFLPRLQQIGLTIVLGETDFCGGPLGPSIASAVTNTGKTLVFLSKDIFKDYHRQLEVNLAIMHELYLRSPVLVPVLLGYEAASTHQALSSASSERNGRKPNQRYSSDRMGRITNYSDSTRFVHLLRDFPPEISTFLRGQIHRCLVYTGDTSHFWQHLKDVIKEN</sequence>
<dbReference type="InterPro" id="IPR035897">
    <property type="entry name" value="Toll_tir_struct_dom_sf"/>
</dbReference>
<feature type="region of interest" description="Disordered" evidence="10">
    <location>
        <begin position="822"/>
        <end position="843"/>
    </location>
</feature>
<dbReference type="PANTHER" id="PTHR24365:SF541">
    <property type="entry name" value="PROTEIN TOLL-RELATED"/>
    <property type="match status" value="1"/>
</dbReference>
<dbReference type="PROSITE" id="PS51450">
    <property type="entry name" value="LRR"/>
    <property type="match status" value="6"/>
</dbReference>
<keyword evidence="8" id="KW-0675">Receptor</keyword>
<evidence type="ECO:0000256" key="8">
    <source>
        <dbReference type="ARBA" id="ARBA00023170"/>
    </source>
</evidence>
<dbReference type="Gene3D" id="3.40.50.10140">
    <property type="entry name" value="Toll/interleukin-1 receptor homology (TIR) domain"/>
    <property type="match status" value="1"/>
</dbReference>
<dbReference type="InterPro" id="IPR003591">
    <property type="entry name" value="Leu-rich_rpt_typical-subtyp"/>
</dbReference>
<dbReference type="Gene3D" id="3.80.10.10">
    <property type="entry name" value="Ribonuclease Inhibitor"/>
    <property type="match status" value="3"/>
</dbReference>
<keyword evidence="5" id="KW-0677">Repeat</keyword>
<keyword evidence="3 11" id="KW-0812">Transmembrane</keyword>
<accession>A0AAE1E543</accession>
<feature type="domain" description="LRRNT" evidence="12">
    <location>
        <begin position="176"/>
        <end position="213"/>
    </location>
</feature>
<evidence type="ECO:0000256" key="3">
    <source>
        <dbReference type="ARBA" id="ARBA00022692"/>
    </source>
</evidence>
<gene>
    <name evidence="13" type="ORF">RRG08_003715</name>
</gene>
<keyword evidence="9" id="KW-0325">Glycoprotein</keyword>
<dbReference type="GO" id="GO:0005886">
    <property type="term" value="C:plasma membrane"/>
    <property type="evidence" value="ECO:0007669"/>
    <property type="project" value="TreeGrafter"/>
</dbReference>
<dbReference type="SMART" id="SM00365">
    <property type="entry name" value="LRR_SD22"/>
    <property type="match status" value="3"/>
</dbReference>
<keyword evidence="7 11" id="KW-0472">Membrane</keyword>